<dbReference type="EMBL" id="KY981272">
    <property type="protein sequence ID" value="ASJ79321.1"/>
    <property type="molecule type" value="Genomic_DNA"/>
</dbReference>
<name>A0A384UX41_9CAUD</name>
<accession>A0A384UX41</accession>
<keyword evidence="3" id="KW-1185">Reference proteome</keyword>
<evidence type="ECO:0000313" key="2">
    <source>
        <dbReference type="EMBL" id="ASJ79321.1"/>
    </source>
</evidence>
<evidence type="ECO:0000313" key="3">
    <source>
        <dbReference type="Proteomes" id="UP000261817"/>
    </source>
</evidence>
<protein>
    <recommendedName>
        <fullName evidence="1">SprT-like domain-containing protein</fullName>
    </recommendedName>
</protein>
<gene>
    <name evidence="2" type="ORF">P26059B_0045</name>
</gene>
<dbReference type="Proteomes" id="UP000261817">
    <property type="component" value="Segment"/>
</dbReference>
<dbReference type="GO" id="GO:0006950">
    <property type="term" value="P:response to stress"/>
    <property type="evidence" value="ECO:0007669"/>
    <property type="project" value="UniProtKB-ARBA"/>
</dbReference>
<organism evidence="2 3">
    <name type="scientific">Curvibacter phage P26059B</name>
    <dbReference type="NCBI Taxonomy" id="1983784"/>
    <lineage>
        <taxon>Viruses</taxon>
        <taxon>Duplodnaviria</taxon>
        <taxon>Heunggongvirae</taxon>
        <taxon>Uroviricota</taxon>
        <taxon>Caudoviricetes</taxon>
        <taxon>Autographivirales</taxon>
        <taxon>Autonotataviridae</taxon>
        <taxon>Kalppathivirus</taxon>
        <taxon>Kalppathivirus P26059B</taxon>
    </lineage>
</organism>
<dbReference type="InterPro" id="IPR006640">
    <property type="entry name" value="SprT-like_domain"/>
</dbReference>
<sequence>MGYYDYDDDEPSLHIDKRCKTRAEVINTLAHEMIHQLQHERGLSVNHGTFFKAQVKRLQQYGLQP</sequence>
<dbReference type="Pfam" id="PF10263">
    <property type="entry name" value="SprT-like"/>
    <property type="match status" value="1"/>
</dbReference>
<evidence type="ECO:0000259" key="1">
    <source>
        <dbReference type="Pfam" id="PF10263"/>
    </source>
</evidence>
<feature type="domain" description="SprT-like" evidence="1">
    <location>
        <begin position="20"/>
        <end position="60"/>
    </location>
</feature>
<reference evidence="2 3" key="1">
    <citation type="journal article" date="2018" name="Sci. Rep.">
        <title>Genomic and ecological study of two distinctive freshwater bacteriophages infecting a Comamonadaceae bacterium.</title>
        <authorList>
            <person name="Moon K."/>
            <person name="Kang I."/>
            <person name="Kim S."/>
            <person name="Kim S.J."/>
            <person name="Cho J.C."/>
        </authorList>
    </citation>
    <scope>NUCLEOTIDE SEQUENCE [LARGE SCALE GENOMIC DNA]</scope>
</reference>
<proteinExistence type="predicted"/>